<evidence type="ECO:0000256" key="10">
    <source>
        <dbReference type="SAM" id="SignalP"/>
    </source>
</evidence>
<keyword evidence="7" id="KW-0325">Glycoprotein</keyword>
<protein>
    <recommendedName>
        <fullName evidence="11">Bifunctional inhibitor/plant lipid transfer protein/seed storage helical domain-containing protein</fullName>
    </recommendedName>
</protein>
<dbReference type="Proteomes" id="UP001058974">
    <property type="component" value="Chromosome 7"/>
</dbReference>
<dbReference type="InterPro" id="IPR016140">
    <property type="entry name" value="Bifunc_inhib/LTP/seed_store"/>
</dbReference>
<keyword evidence="13" id="KW-1185">Reference proteome</keyword>
<evidence type="ECO:0000259" key="11">
    <source>
        <dbReference type="SMART" id="SM00499"/>
    </source>
</evidence>
<feature type="domain" description="Bifunctional inhibitor/plant lipid transfer protein/seed storage helical" evidence="11">
    <location>
        <begin position="37"/>
        <end position="114"/>
    </location>
</feature>
<evidence type="ECO:0000256" key="7">
    <source>
        <dbReference type="ARBA" id="ARBA00023180"/>
    </source>
</evidence>
<sequence>MVYKSAKNLSSLFSSLIFLVLMFGLVTSDVNQDKAECTDKLIGLANCLPFVSGQSKTPTIDCCTGVKDVVNKSKRCLCILIKDHDDPNLGFSINVTLALKLPADCKSPTNVTQCIDLLHLSPKSHEAKIFEDFEETLEKNSTTPVPSASNATGKGTNTGVGQVKSGSKEGKVLYGVSLFVLASYFFII</sequence>
<evidence type="ECO:0000256" key="4">
    <source>
        <dbReference type="ARBA" id="ARBA00022622"/>
    </source>
</evidence>
<dbReference type="Gramene" id="Psat07G0187600-T1">
    <property type="protein sequence ID" value="KAI5385042.1"/>
    <property type="gene ID" value="KIW84_071876"/>
</dbReference>
<comment type="subcellular location">
    <subcellularLocation>
        <location evidence="1">Cell membrane</location>
        <topology evidence="1">Lipid-anchor</topology>
        <topology evidence="1">GPI-anchor</topology>
    </subcellularLocation>
</comment>
<dbReference type="InterPro" id="IPR043325">
    <property type="entry name" value="LTSS"/>
</dbReference>
<feature type="chain" id="PRO_5038474458" description="Bifunctional inhibitor/plant lipid transfer protein/seed storage helical domain-containing protein" evidence="10">
    <location>
        <begin position="29"/>
        <end position="188"/>
    </location>
</feature>
<evidence type="ECO:0000256" key="3">
    <source>
        <dbReference type="ARBA" id="ARBA00022475"/>
    </source>
</evidence>
<feature type="compositionally biased region" description="Polar residues" evidence="9">
    <location>
        <begin position="139"/>
        <end position="160"/>
    </location>
</feature>
<reference evidence="12 13" key="1">
    <citation type="journal article" date="2022" name="Nat. Genet.">
        <title>Improved pea reference genome and pan-genome highlight genomic features and evolutionary characteristics.</title>
        <authorList>
            <person name="Yang T."/>
            <person name="Liu R."/>
            <person name="Luo Y."/>
            <person name="Hu S."/>
            <person name="Wang D."/>
            <person name="Wang C."/>
            <person name="Pandey M.K."/>
            <person name="Ge S."/>
            <person name="Xu Q."/>
            <person name="Li N."/>
            <person name="Li G."/>
            <person name="Huang Y."/>
            <person name="Saxena R.K."/>
            <person name="Ji Y."/>
            <person name="Li M."/>
            <person name="Yan X."/>
            <person name="He Y."/>
            <person name="Liu Y."/>
            <person name="Wang X."/>
            <person name="Xiang C."/>
            <person name="Varshney R.K."/>
            <person name="Ding H."/>
            <person name="Gao S."/>
            <person name="Zong X."/>
        </authorList>
    </citation>
    <scope>NUCLEOTIDE SEQUENCE [LARGE SCALE GENOMIC DNA]</scope>
    <source>
        <strain evidence="12 13">cv. Zhongwan 6</strain>
    </source>
</reference>
<dbReference type="OrthoDB" id="1938537at2759"/>
<dbReference type="PANTHER" id="PTHR33044">
    <property type="entry name" value="BIFUNCTIONAL INHIBITOR/LIPID-TRANSFER PROTEIN/SEED STORAGE 2S ALBUMIN SUPERFAMILY PROTEIN-RELATED"/>
    <property type="match status" value="1"/>
</dbReference>
<dbReference type="SUPFAM" id="SSF47699">
    <property type="entry name" value="Bifunctional inhibitor/lipid-transfer protein/seed storage 2S albumin"/>
    <property type="match status" value="1"/>
</dbReference>
<dbReference type="InterPro" id="IPR036312">
    <property type="entry name" value="Bifun_inhib/LTP/seed_sf"/>
</dbReference>
<dbReference type="GO" id="GO:0005886">
    <property type="term" value="C:plasma membrane"/>
    <property type="evidence" value="ECO:0007669"/>
    <property type="project" value="UniProtKB-SubCell"/>
</dbReference>
<organism evidence="12 13">
    <name type="scientific">Pisum sativum</name>
    <name type="common">Garden pea</name>
    <name type="synonym">Lathyrus oleraceus</name>
    <dbReference type="NCBI Taxonomy" id="3888"/>
    <lineage>
        <taxon>Eukaryota</taxon>
        <taxon>Viridiplantae</taxon>
        <taxon>Streptophyta</taxon>
        <taxon>Embryophyta</taxon>
        <taxon>Tracheophyta</taxon>
        <taxon>Spermatophyta</taxon>
        <taxon>Magnoliopsida</taxon>
        <taxon>eudicotyledons</taxon>
        <taxon>Gunneridae</taxon>
        <taxon>Pentapetalae</taxon>
        <taxon>rosids</taxon>
        <taxon>fabids</taxon>
        <taxon>Fabales</taxon>
        <taxon>Fabaceae</taxon>
        <taxon>Papilionoideae</taxon>
        <taxon>50 kb inversion clade</taxon>
        <taxon>NPAAA clade</taxon>
        <taxon>Hologalegina</taxon>
        <taxon>IRL clade</taxon>
        <taxon>Fabeae</taxon>
        <taxon>Lathyrus</taxon>
    </lineage>
</organism>
<dbReference type="Gene3D" id="1.10.110.10">
    <property type="entry name" value="Plant lipid-transfer and hydrophobic proteins"/>
    <property type="match status" value="1"/>
</dbReference>
<keyword evidence="6" id="KW-1015">Disulfide bond</keyword>
<comment type="similarity">
    <text evidence="2">Belongs to the plant LTP family.</text>
</comment>
<keyword evidence="3" id="KW-1003">Cell membrane</keyword>
<keyword evidence="5 10" id="KW-0732">Signal</keyword>
<evidence type="ECO:0000256" key="9">
    <source>
        <dbReference type="SAM" id="MobiDB-lite"/>
    </source>
</evidence>
<dbReference type="SMART" id="SM00499">
    <property type="entry name" value="AAI"/>
    <property type="match status" value="1"/>
</dbReference>
<gene>
    <name evidence="12" type="ORF">KIW84_071876</name>
</gene>
<keyword evidence="4" id="KW-0336">GPI-anchor</keyword>
<comment type="caution">
    <text evidence="12">The sequence shown here is derived from an EMBL/GenBank/DDBJ whole genome shotgun (WGS) entry which is preliminary data.</text>
</comment>
<keyword evidence="4" id="KW-0472">Membrane</keyword>
<name>A0A9D4ZTN5_PEA</name>
<dbReference type="AlphaFoldDB" id="A0A9D4ZTN5"/>
<evidence type="ECO:0000256" key="2">
    <source>
        <dbReference type="ARBA" id="ARBA00009748"/>
    </source>
</evidence>
<proteinExistence type="inferred from homology"/>
<evidence type="ECO:0000256" key="6">
    <source>
        <dbReference type="ARBA" id="ARBA00023157"/>
    </source>
</evidence>
<evidence type="ECO:0000256" key="8">
    <source>
        <dbReference type="ARBA" id="ARBA00023288"/>
    </source>
</evidence>
<feature type="signal peptide" evidence="10">
    <location>
        <begin position="1"/>
        <end position="28"/>
    </location>
</feature>
<evidence type="ECO:0000256" key="1">
    <source>
        <dbReference type="ARBA" id="ARBA00004609"/>
    </source>
</evidence>
<evidence type="ECO:0000313" key="12">
    <source>
        <dbReference type="EMBL" id="KAI5385042.1"/>
    </source>
</evidence>
<dbReference type="CDD" id="cd00010">
    <property type="entry name" value="AAI_LTSS"/>
    <property type="match status" value="1"/>
</dbReference>
<dbReference type="EMBL" id="JAMSHJ010000007">
    <property type="protein sequence ID" value="KAI5385042.1"/>
    <property type="molecule type" value="Genomic_DNA"/>
</dbReference>
<dbReference type="GO" id="GO:0098552">
    <property type="term" value="C:side of membrane"/>
    <property type="evidence" value="ECO:0007669"/>
    <property type="project" value="UniProtKB-KW"/>
</dbReference>
<accession>A0A9D4ZTN5</accession>
<evidence type="ECO:0000256" key="5">
    <source>
        <dbReference type="ARBA" id="ARBA00022729"/>
    </source>
</evidence>
<keyword evidence="8" id="KW-0449">Lipoprotein</keyword>
<feature type="region of interest" description="Disordered" evidence="9">
    <location>
        <begin position="137"/>
        <end position="165"/>
    </location>
</feature>
<dbReference type="Pfam" id="PF14368">
    <property type="entry name" value="LTP_2"/>
    <property type="match status" value="1"/>
</dbReference>
<evidence type="ECO:0000313" key="13">
    <source>
        <dbReference type="Proteomes" id="UP001058974"/>
    </source>
</evidence>
<dbReference type="Gramene" id="PSAT_LOCUS32348_t1">
    <property type="protein sequence ID" value="CAL5214107.1"/>
    <property type="gene ID" value="PSAT_LOCUS32348"/>
</dbReference>